<proteinExistence type="predicted"/>
<protein>
    <submittedName>
        <fullName evidence="1">Uncharacterized protein</fullName>
    </submittedName>
</protein>
<accession>M2ZY46</accession>
<dbReference type="EMBL" id="KB446557">
    <property type="protein sequence ID" value="EME83874.1"/>
    <property type="molecule type" value="Genomic_DNA"/>
</dbReference>
<keyword evidence="2" id="KW-1185">Reference proteome</keyword>
<evidence type="ECO:0000313" key="1">
    <source>
        <dbReference type="EMBL" id="EME83874.1"/>
    </source>
</evidence>
<dbReference type="Proteomes" id="UP000016932">
    <property type="component" value="Unassembled WGS sequence"/>
</dbReference>
<dbReference type="AlphaFoldDB" id="M2ZY46"/>
<dbReference type="RefSeq" id="XP_007924498.1">
    <property type="nucleotide sequence ID" value="XM_007926307.1"/>
</dbReference>
<dbReference type="KEGG" id="pfj:MYCFIDRAFT_172946"/>
<gene>
    <name evidence="1" type="ORF">MYCFIDRAFT_172946</name>
</gene>
<name>M2ZY46_PSEFD</name>
<sequence length="268" mass="29406">MSYFHPLALAKKVLVRSRSQFYLLLWAGIGKVRPRPSRTTPPMILRSPRHLFPPQIFLRVRRPPREKNAQDEIMTSGVDMTICGPAAACNLICALGLDHVPSPLFSLGNTRLQDSNAVPHEVSVWASARSRLSMHALMASAALHIVGFAAAWMFAPRATNARSEILLRSSSYGPCSGEVSSNVTGPEVEGFQMGINRGGILGKSAEIVVQCYGSVLACNSTNREETLLKMERTLSRVCVSRSSLSKLKMQNNYRNLHNSSPTSAYSLH</sequence>
<reference evidence="1 2" key="1">
    <citation type="journal article" date="2012" name="PLoS Pathog.">
        <title>Diverse lifestyles and strategies of plant pathogenesis encoded in the genomes of eighteen Dothideomycetes fungi.</title>
        <authorList>
            <person name="Ohm R.A."/>
            <person name="Feau N."/>
            <person name="Henrissat B."/>
            <person name="Schoch C.L."/>
            <person name="Horwitz B.A."/>
            <person name="Barry K.W."/>
            <person name="Condon B.J."/>
            <person name="Copeland A.C."/>
            <person name="Dhillon B."/>
            <person name="Glaser F."/>
            <person name="Hesse C.N."/>
            <person name="Kosti I."/>
            <person name="LaButti K."/>
            <person name="Lindquist E.A."/>
            <person name="Lucas S."/>
            <person name="Salamov A.A."/>
            <person name="Bradshaw R.E."/>
            <person name="Ciuffetti L."/>
            <person name="Hamelin R.C."/>
            <person name="Kema G.H.J."/>
            <person name="Lawrence C."/>
            <person name="Scott J.A."/>
            <person name="Spatafora J.W."/>
            <person name="Turgeon B.G."/>
            <person name="de Wit P.J.G.M."/>
            <person name="Zhong S."/>
            <person name="Goodwin S.B."/>
            <person name="Grigoriev I.V."/>
        </authorList>
    </citation>
    <scope>NUCLEOTIDE SEQUENCE [LARGE SCALE GENOMIC DNA]</scope>
    <source>
        <strain evidence="1 2">CIRAD86</strain>
    </source>
</reference>
<organism evidence="1 2">
    <name type="scientific">Pseudocercospora fijiensis (strain CIRAD86)</name>
    <name type="common">Black leaf streak disease fungus</name>
    <name type="synonym">Mycosphaerella fijiensis</name>
    <dbReference type="NCBI Taxonomy" id="383855"/>
    <lineage>
        <taxon>Eukaryota</taxon>
        <taxon>Fungi</taxon>
        <taxon>Dikarya</taxon>
        <taxon>Ascomycota</taxon>
        <taxon>Pezizomycotina</taxon>
        <taxon>Dothideomycetes</taxon>
        <taxon>Dothideomycetidae</taxon>
        <taxon>Mycosphaerellales</taxon>
        <taxon>Mycosphaerellaceae</taxon>
        <taxon>Pseudocercospora</taxon>
    </lineage>
</organism>
<dbReference type="VEuPathDB" id="FungiDB:MYCFIDRAFT_172946"/>
<dbReference type="GeneID" id="19332891"/>
<dbReference type="HOGENOM" id="CLU_1038719_0_0_1"/>
<evidence type="ECO:0000313" key="2">
    <source>
        <dbReference type="Proteomes" id="UP000016932"/>
    </source>
</evidence>